<accession>A0A2P2P9X8</accession>
<protein>
    <submittedName>
        <fullName evidence="2">Uncharacterized protein</fullName>
    </submittedName>
</protein>
<keyword evidence="1" id="KW-0812">Transmembrane</keyword>
<organism evidence="2">
    <name type="scientific">Rhizophora mucronata</name>
    <name type="common">Asiatic mangrove</name>
    <dbReference type="NCBI Taxonomy" id="61149"/>
    <lineage>
        <taxon>Eukaryota</taxon>
        <taxon>Viridiplantae</taxon>
        <taxon>Streptophyta</taxon>
        <taxon>Embryophyta</taxon>
        <taxon>Tracheophyta</taxon>
        <taxon>Spermatophyta</taxon>
        <taxon>Magnoliopsida</taxon>
        <taxon>eudicotyledons</taxon>
        <taxon>Gunneridae</taxon>
        <taxon>Pentapetalae</taxon>
        <taxon>rosids</taxon>
        <taxon>fabids</taxon>
        <taxon>Malpighiales</taxon>
        <taxon>Rhizophoraceae</taxon>
        <taxon>Rhizophora</taxon>
    </lineage>
</organism>
<sequence length="43" mass="5027">MGEILQVHVFTLVWKSTVQCKMSSFLNTFLLFLFAFFLHANCN</sequence>
<evidence type="ECO:0000256" key="1">
    <source>
        <dbReference type="SAM" id="Phobius"/>
    </source>
</evidence>
<feature type="transmembrane region" description="Helical" evidence="1">
    <location>
        <begin position="22"/>
        <end position="40"/>
    </location>
</feature>
<proteinExistence type="predicted"/>
<evidence type="ECO:0000313" key="2">
    <source>
        <dbReference type="EMBL" id="MBX51433.1"/>
    </source>
</evidence>
<keyword evidence="1" id="KW-1133">Transmembrane helix</keyword>
<dbReference type="AlphaFoldDB" id="A0A2P2P9X8"/>
<reference evidence="2" key="1">
    <citation type="submission" date="2018-02" db="EMBL/GenBank/DDBJ databases">
        <title>Rhizophora mucronata_Transcriptome.</title>
        <authorList>
            <person name="Meera S.P."/>
            <person name="Sreeshan A."/>
            <person name="Augustine A."/>
        </authorList>
    </citation>
    <scope>NUCLEOTIDE SEQUENCE</scope>
    <source>
        <tissue evidence="2">Leaf</tissue>
    </source>
</reference>
<keyword evidence="1" id="KW-0472">Membrane</keyword>
<dbReference type="EMBL" id="GGEC01070949">
    <property type="protein sequence ID" value="MBX51433.1"/>
    <property type="molecule type" value="Transcribed_RNA"/>
</dbReference>
<name>A0A2P2P9X8_RHIMU</name>